<comment type="caution">
    <text evidence="2">The sequence shown here is derived from an EMBL/GenBank/DDBJ whole genome shotgun (WGS) entry which is preliminary data.</text>
</comment>
<keyword evidence="1" id="KW-0472">Membrane</keyword>
<keyword evidence="1" id="KW-0812">Transmembrane</keyword>
<keyword evidence="1" id="KW-1133">Transmembrane helix</keyword>
<dbReference type="EMBL" id="JAKJSC010000001">
    <property type="protein sequence ID" value="MDE5417814.1"/>
    <property type="molecule type" value="Genomic_DNA"/>
</dbReference>
<evidence type="ECO:0000313" key="2">
    <source>
        <dbReference type="EMBL" id="MDE5417814.1"/>
    </source>
</evidence>
<feature type="transmembrane region" description="Helical" evidence="1">
    <location>
        <begin position="6"/>
        <end position="24"/>
    </location>
</feature>
<keyword evidence="3" id="KW-1185">Reference proteome</keyword>
<gene>
    <name evidence="2" type="ORF">L3049_07315</name>
</gene>
<name>A0ABT5VQW1_9BACT</name>
<reference evidence="2 3" key="1">
    <citation type="submission" date="2022-01" db="EMBL/GenBank/DDBJ databases">
        <title>Labilibaculum sp. nov, a marine bacterium isolated from Antarctica.</title>
        <authorList>
            <person name="Dai W."/>
        </authorList>
    </citation>
    <scope>NUCLEOTIDE SEQUENCE [LARGE SCALE GENOMIC DNA]</scope>
    <source>
        <strain evidence="2 3">DW002</strain>
    </source>
</reference>
<protein>
    <submittedName>
        <fullName evidence="2">Uncharacterized protein</fullName>
    </submittedName>
</protein>
<evidence type="ECO:0000313" key="3">
    <source>
        <dbReference type="Proteomes" id="UP001528920"/>
    </source>
</evidence>
<dbReference type="RefSeq" id="WP_275109152.1">
    <property type="nucleotide sequence ID" value="NZ_JAKJSC010000001.1"/>
</dbReference>
<evidence type="ECO:0000256" key="1">
    <source>
        <dbReference type="SAM" id="Phobius"/>
    </source>
</evidence>
<sequence>MSKKEIQYSLLGVLLLVFVVWLGLRMNKWNKYLNSSERLITVATFYDSHRSGGSKSDSRTFKYFYKINRKIYFESVVVDYIKKDEVGKGKIVQFCIVISKIDPTIHCVIWNKKINNFQKIRHICNYKIDERTIQYYTMMIGLTPRGRLDPEEEVELRKINLLH</sequence>
<dbReference type="Proteomes" id="UP001528920">
    <property type="component" value="Unassembled WGS sequence"/>
</dbReference>
<accession>A0ABT5VQW1</accession>
<organism evidence="2 3">
    <name type="scientific">Paralabilibaculum antarcticum</name>
    <dbReference type="NCBI Taxonomy" id="2912572"/>
    <lineage>
        <taxon>Bacteria</taxon>
        <taxon>Pseudomonadati</taxon>
        <taxon>Bacteroidota</taxon>
        <taxon>Bacteroidia</taxon>
        <taxon>Marinilabiliales</taxon>
        <taxon>Marinifilaceae</taxon>
        <taxon>Paralabilibaculum</taxon>
    </lineage>
</organism>
<proteinExistence type="predicted"/>